<sequence length="250" mass="29134">RDVIWGVKTISYGLEEDLVFINVNCHGRHWSCTFTKAELERKRKSGLIELLAFENDSYSLTIKDIEKENKMKELGKPENGEKKVVLAEEAWKEAMENLETGQEKKEIKEIKIPIKEGDLQDSTVSRLIKEKIEKDSKETVVGRKGCVDEVKTKDPVNMDVIMTKLDELIRLNKKFLERLGNIWKHKRWLEHEILEMKKKENHQNIVESESDEIITNQAIVKDDITEEIEDKIKEIGNLFSDIVLLKMSIK</sequence>
<dbReference type="AlphaFoldDB" id="A0A0F9QGH9"/>
<gene>
    <name evidence="1" type="ORF">LCGC14_1097910</name>
</gene>
<protein>
    <submittedName>
        <fullName evidence="1">Uncharacterized protein</fullName>
    </submittedName>
</protein>
<proteinExistence type="predicted"/>
<organism evidence="1">
    <name type="scientific">marine sediment metagenome</name>
    <dbReference type="NCBI Taxonomy" id="412755"/>
    <lineage>
        <taxon>unclassified sequences</taxon>
        <taxon>metagenomes</taxon>
        <taxon>ecological metagenomes</taxon>
    </lineage>
</organism>
<comment type="caution">
    <text evidence="1">The sequence shown here is derived from an EMBL/GenBank/DDBJ whole genome shotgun (WGS) entry which is preliminary data.</text>
</comment>
<accession>A0A0F9QGH9</accession>
<dbReference type="EMBL" id="LAZR01004926">
    <property type="protein sequence ID" value="KKN04408.1"/>
    <property type="molecule type" value="Genomic_DNA"/>
</dbReference>
<name>A0A0F9QGH9_9ZZZZ</name>
<evidence type="ECO:0000313" key="1">
    <source>
        <dbReference type="EMBL" id="KKN04408.1"/>
    </source>
</evidence>
<reference evidence="1" key="1">
    <citation type="journal article" date="2015" name="Nature">
        <title>Complex archaea that bridge the gap between prokaryotes and eukaryotes.</title>
        <authorList>
            <person name="Spang A."/>
            <person name="Saw J.H."/>
            <person name="Jorgensen S.L."/>
            <person name="Zaremba-Niedzwiedzka K."/>
            <person name="Martijn J."/>
            <person name="Lind A.E."/>
            <person name="van Eijk R."/>
            <person name="Schleper C."/>
            <person name="Guy L."/>
            <person name="Ettema T.J."/>
        </authorList>
    </citation>
    <scope>NUCLEOTIDE SEQUENCE</scope>
</reference>
<feature type="non-terminal residue" evidence="1">
    <location>
        <position position="1"/>
    </location>
</feature>